<dbReference type="Pfam" id="PF16198">
    <property type="entry name" value="TruB_C_2"/>
    <property type="match status" value="1"/>
</dbReference>
<dbReference type="GO" id="GO:0031119">
    <property type="term" value="P:tRNA pseudouridine synthesis"/>
    <property type="evidence" value="ECO:0007669"/>
    <property type="project" value="UniProtKB-UniRule"/>
</dbReference>
<evidence type="ECO:0000313" key="9">
    <source>
        <dbReference type="Proteomes" id="UP000033097"/>
    </source>
</evidence>
<dbReference type="InterPro" id="IPR004802">
    <property type="entry name" value="tRNA_PsdUridine_synth_B_fam"/>
</dbReference>
<evidence type="ECO:0000259" key="6">
    <source>
        <dbReference type="SMART" id="SM00359"/>
    </source>
</evidence>
<dbReference type="Pfam" id="PF08068">
    <property type="entry name" value="DKCLD"/>
    <property type="match status" value="1"/>
</dbReference>
<sequence>MSSAGKLPSEVERTLVRKSGAWTNPAYGCPPEKRPIHEYIEKGVVNIDKPRGPTSHEVAAWVKAILGVHTAGHAGSLDPKVTGLLPTLLGKATLAVPALRLSGKEYICHLKLHRAMPQKLVRQVCEEFTGPIYQMPPIKSAVKRVIRVRTIYYLEVLEIEGTSVLFRVGCEAGTYIRKLCHDIGLALGCGGHMQGLRRTKAGPFTEKTLITLHELKDAYVFWKEDGDESELRRVIRPMESAVSHLPKIILRDSAVDAICSGASLAVPGITGLDSNLAEGELTGLFTLKGELVALAKAKMTTEEILKASAGIAASPIRVLMEAGTYPRGWTKKEEKVQF</sequence>
<dbReference type="GeneID" id="24852245"/>
<comment type="catalytic activity">
    <reaction evidence="5">
        <text>uridine(55) in tRNA = pseudouridine(55) in tRNA</text>
        <dbReference type="Rhea" id="RHEA:42532"/>
        <dbReference type="Rhea" id="RHEA-COMP:10101"/>
        <dbReference type="Rhea" id="RHEA-COMP:10102"/>
        <dbReference type="ChEBI" id="CHEBI:65314"/>
        <dbReference type="ChEBI" id="CHEBI:65315"/>
        <dbReference type="EC" id="5.4.99.25"/>
    </reaction>
</comment>
<dbReference type="PROSITE" id="PS50890">
    <property type="entry name" value="PUA"/>
    <property type="match status" value="1"/>
</dbReference>
<dbReference type="RefSeq" id="WP_015412340.1">
    <property type="nucleotide sequence ID" value="NZ_CP009512.1"/>
</dbReference>
<dbReference type="GO" id="GO:0003723">
    <property type="term" value="F:RNA binding"/>
    <property type="evidence" value="ECO:0007669"/>
    <property type="project" value="InterPro"/>
</dbReference>
<dbReference type="HOGENOM" id="CLU_032087_3_0_2"/>
<evidence type="ECO:0000256" key="3">
    <source>
        <dbReference type="ARBA" id="ARBA00060072"/>
    </source>
</evidence>
<dbReference type="GO" id="GO:1990481">
    <property type="term" value="P:mRNA pseudouridine synthesis"/>
    <property type="evidence" value="ECO:0007669"/>
    <property type="project" value="TreeGrafter"/>
</dbReference>
<dbReference type="KEGG" id="mmj:MSMAS_2530"/>
<feature type="domain" description="Dyskerin-like" evidence="7">
    <location>
        <begin position="1"/>
        <end position="59"/>
    </location>
</feature>
<dbReference type="CDD" id="cd02572">
    <property type="entry name" value="PseudoU_synth_hDyskerin"/>
    <property type="match status" value="1"/>
</dbReference>
<name>A0A0E3LUR4_METMZ</name>
<dbReference type="NCBIfam" id="NF003280">
    <property type="entry name" value="PRK04270.1"/>
    <property type="match status" value="1"/>
</dbReference>
<dbReference type="GO" id="GO:0000495">
    <property type="term" value="P:box H/ACA sno(s)RNA 3'-end processing"/>
    <property type="evidence" value="ECO:0007669"/>
    <property type="project" value="TreeGrafter"/>
</dbReference>
<evidence type="ECO:0000256" key="4">
    <source>
        <dbReference type="ARBA" id="ARBA00060775"/>
    </source>
</evidence>
<dbReference type="NCBIfam" id="TIGR00425">
    <property type="entry name" value="CBF5"/>
    <property type="match status" value="1"/>
</dbReference>
<dbReference type="SUPFAM" id="SSF55120">
    <property type="entry name" value="Pseudouridine synthase"/>
    <property type="match status" value="1"/>
</dbReference>
<dbReference type="Gene3D" id="3.30.2350.10">
    <property type="entry name" value="Pseudouridine synthase"/>
    <property type="match status" value="1"/>
</dbReference>
<feature type="domain" description="PUA" evidence="6">
    <location>
        <begin position="246"/>
        <end position="320"/>
    </location>
</feature>
<dbReference type="InterPro" id="IPR002501">
    <property type="entry name" value="PsdUridine_synth_N"/>
</dbReference>
<dbReference type="GO" id="GO:0031120">
    <property type="term" value="P:snRNA pseudouridine synthesis"/>
    <property type="evidence" value="ECO:0007669"/>
    <property type="project" value="TreeGrafter"/>
</dbReference>
<dbReference type="PANTHER" id="PTHR23127:SF0">
    <property type="entry name" value="H_ACA RIBONUCLEOPROTEIN COMPLEX SUBUNIT DKC1"/>
    <property type="match status" value="1"/>
</dbReference>
<dbReference type="InterPro" id="IPR020103">
    <property type="entry name" value="PsdUridine_synth_cat_dom_sf"/>
</dbReference>
<keyword evidence="2 5" id="KW-0413">Isomerase</keyword>
<dbReference type="InterPro" id="IPR015947">
    <property type="entry name" value="PUA-like_sf"/>
</dbReference>
<dbReference type="InterPro" id="IPR002478">
    <property type="entry name" value="PUA"/>
</dbReference>
<evidence type="ECO:0000256" key="5">
    <source>
        <dbReference type="HAMAP-Rule" id="MF_01081"/>
    </source>
</evidence>
<comment type="similarity">
    <text evidence="4 5">Belongs to the pseudouridine synthase TruB family. Type 2 subfamily.</text>
</comment>
<organism evidence="8 9">
    <name type="scientific">Methanosarcina mazei S-6</name>
    <dbReference type="NCBI Taxonomy" id="213585"/>
    <lineage>
        <taxon>Archaea</taxon>
        <taxon>Methanobacteriati</taxon>
        <taxon>Methanobacteriota</taxon>
        <taxon>Stenosarchaea group</taxon>
        <taxon>Methanomicrobia</taxon>
        <taxon>Methanosarcinales</taxon>
        <taxon>Methanosarcinaceae</taxon>
        <taxon>Methanosarcina</taxon>
    </lineage>
</organism>
<dbReference type="CDD" id="cd21148">
    <property type="entry name" value="PUA_Cbf5"/>
    <property type="match status" value="1"/>
</dbReference>
<protein>
    <recommendedName>
        <fullName evidence="5">Probable tRNA pseudouridine synthase B</fullName>
        <ecNumber evidence="5">5.4.99.25</ecNumber>
    </recommendedName>
    <alternativeName>
        <fullName evidence="5">tRNA pseudouridine(55) synthase</fullName>
        <shortName evidence="5">Psi55 synthase</shortName>
    </alternativeName>
    <alternativeName>
        <fullName evidence="5">tRNA pseudouridylate synthase</fullName>
    </alternativeName>
    <alternativeName>
        <fullName evidence="5">tRNA-uridine isomerase</fullName>
    </alternativeName>
</protein>
<dbReference type="GO" id="GO:0160148">
    <property type="term" value="F:tRNA pseudouridine(55) synthase activity"/>
    <property type="evidence" value="ECO:0007669"/>
    <property type="project" value="UniProtKB-EC"/>
</dbReference>
<accession>A0A0E3LUR4</accession>
<comment type="function">
    <text evidence="3 5">Could be responsible for synthesis of pseudouridine from uracil-55 in the psi GC loop of transfer RNAs.</text>
</comment>
<evidence type="ECO:0000313" key="8">
    <source>
        <dbReference type="EMBL" id="AKB65726.1"/>
    </source>
</evidence>
<dbReference type="SMART" id="SM00359">
    <property type="entry name" value="PUA"/>
    <property type="match status" value="1"/>
</dbReference>
<dbReference type="STRING" id="213585.MSMAS_2530"/>
<dbReference type="GO" id="GO:0031118">
    <property type="term" value="P:rRNA pseudouridine synthesis"/>
    <property type="evidence" value="ECO:0007669"/>
    <property type="project" value="TreeGrafter"/>
</dbReference>
<evidence type="ECO:0000256" key="2">
    <source>
        <dbReference type="ARBA" id="ARBA00023235"/>
    </source>
</evidence>
<dbReference type="InterPro" id="IPR036974">
    <property type="entry name" value="PUA_sf"/>
</dbReference>
<dbReference type="HAMAP" id="MF_01081">
    <property type="entry name" value="TruB_arch"/>
    <property type="match status" value="1"/>
</dbReference>
<dbReference type="SMART" id="SM01136">
    <property type="entry name" value="DKCLD"/>
    <property type="match status" value="1"/>
</dbReference>
<keyword evidence="1 5" id="KW-0819">tRNA processing</keyword>
<feature type="active site" description="Nucleophile" evidence="5">
    <location>
        <position position="78"/>
    </location>
</feature>
<dbReference type="GO" id="GO:0016829">
    <property type="term" value="F:lyase activity"/>
    <property type="evidence" value="ECO:0007669"/>
    <property type="project" value="UniProtKB-KW"/>
</dbReference>
<dbReference type="Gene3D" id="2.30.130.10">
    <property type="entry name" value="PUA domain"/>
    <property type="match status" value="1"/>
</dbReference>
<dbReference type="InterPro" id="IPR026326">
    <property type="entry name" value="TruB_arch"/>
</dbReference>
<gene>
    <name evidence="5" type="primary">truB</name>
    <name evidence="8" type="ORF">MSMAS_2530</name>
</gene>
<dbReference type="Proteomes" id="UP000033097">
    <property type="component" value="Chromosome"/>
</dbReference>
<dbReference type="PANTHER" id="PTHR23127">
    <property type="entry name" value="CENTROMERE/MICROTUBULE BINDING PROTEIN CBF5"/>
    <property type="match status" value="1"/>
</dbReference>
<dbReference type="AlphaFoldDB" id="A0A0E3LUR4"/>
<dbReference type="EC" id="5.4.99.25" evidence="5"/>
<dbReference type="PATRIC" id="fig|213585.10.peg.3195"/>
<evidence type="ECO:0000259" key="7">
    <source>
        <dbReference type="SMART" id="SM01136"/>
    </source>
</evidence>
<keyword evidence="8" id="KW-0456">Lyase</keyword>
<dbReference type="SUPFAM" id="SSF88697">
    <property type="entry name" value="PUA domain-like"/>
    <property type="match status" value="1"/>
</dbReference>
<proteinExistence type="inferred from homology"/>
<dbReference type="Pfam" id="PF01509">
    <property type="entry name" value="TruB_N"/>
    <property type="match status" value="1"/>
</dbReference>
<dbReference type="EMBL" id="CP009512">
    <property type="protein sequence ID" value="AKB65726.1"/>
    <property type="molecule type" value="Genomic_DNA"/>
</dbReference>
<reference evidence="8 9" key="1">
    <citation type="submission" date="2014-07" db="EMBL/GenBank/DDBJ databases">
        <title>Methanogenic archaea and the global carbon cycle.</title>
        <authorList>
            <person name="Henriksen J.R."/>
            <person name="Luke J."/>
            <person name="Reinhart S."/>
            <person name="Benedict M.N."/>
            <person name="Youngblut N.D."/>
            <person name="Metcalf M.E."/>
            <person name="Whitaker R.J."/>
            <person name="Metcalf W.W."/>
        </authorList>
    </citation>
    <scope>NUCLEOTIDE SEQUENCE [LARGE SCALE GENOMIC DNA]</scope>
    <source>
        <strain evidence="8 9">S-6</strain>
    </source>
</reference>
<dbReference type="InterPro" id="IPR012960">
    <property type="entry name" value="Dyskerin-like"/>
</dbReference>
<dbReference type="InterPro" id="IPR032819">
    <property type="entry name" value="TruB_C"/>
</dbReference>
<dbReference type="FunFam" id="3.30.2350.10:FF:000001">
    <property type="entry name" value="H/ACA ribonucleoprotein complex subunit CBF5"/>
    <property type="match status" value="1"/>
</dbReference>
<dbReference type="Pfam" id="PF01472">
    <property type="entry name" value="PUA"/>
    <property type="match status" value="1"/>
</dbReference>
<evidence type="ECO:0000256" key="1">
    <source>
        <dbReference type="ARBA" id="ARBA00022694"/>
    </source>
</evidence>